<dbReference type="NCBIfam" id="TIGR03134">
    <property type="entry name" value="malonate_gamma"/>
    <property type="match status" value="1"/>
</dbReference>
<gene>
    <name evidence="1" type="ORF">HDF15_000117</name>
</gene>
<evidence type="ECO:0000313" key="1">
    <source>
        <dbReference type="EMBL" id="MBB5061792.1"/>
    </source>
</evidence>
<dbReference type="InterPro" id="IPR029045">
    <property type="entry name" value="ClpP/crotonase-like_dom_sf"/>
</dbReference>
<dbReference type="InterPro" id="IPR009648">
    <property type="entry name" value="Malonate_gamma"/>
</dbReference>
<dbReference type="GO" id="GO:0005975">
    <property type="term" value="P:carbohydrate metabolic process"/>
    <property type="evidence" value="ECO:0007669"/>
    <property type="project" value="InterPro"/>
</dbReference>
<name>A0A7W7ZKX3_9BACT</name>
<organism evidence="1 2">
    <name type="scientific">Granulicella mallensis</name>
    <dbReference type="NCBI Taxonomy" id="940614"/>
    <lineage>
        <taxon>Bacteria</taxon>
        <taxon>Pseudomonadati</taxon>
        <taxon>Acidobacteriota</taxon>
        <taxon>Terriglobia</taxon>
        <taxon>Terriglobales</taxon>
        <taxon>Acidobacteriaceae</taxon>
        <taxon>Granulicella</taxon>
    </lineage>
</organism>
<sequence length="277" mass="30060">MSERVGLRGRAWFQTLTGKNKPLTGDPGSVLVSNNLLGNETSLFLCVVPNPESRFPCVRDGQVGLEEAYTLATRVREAIAEDRDKPKAEKRPIIAIVDVKSQAYGRREETAGIFLAAATAADAYASARMAGHPVISLVAGHAFSGGFLTHGYQANRILAFDDAGIVIHAMHKEAAARITRRSVAELERLGHEIAPMSYDVKDYAKLGLLYKLLHVENPLQPTASEVETVKQSLMEAIQDARAGSTDLGNRLESDAAKQTRKASIAVRALLEAQWQNA</sequence>
<comment type="caution">
    <text evidence="1">The sequence shown here is derived from an EMBL/GenBank/DDBJ whole genome shotgun (WGS) entry which is preliminary data.</text>
</comment>
<dbReference type="Pfam" id="PF06833">
    <property type="entry name" value="MdcE"/>
    <property type="match status" value="1"/>
</dbReference>
<dbReference type="SUPFAM" id="SSF52096">
    <property type="entry name" value="ClpP/crotonase"/>
    <property type="match status" value="1"/>
</dbReference>
<dbReference type="Proteomes" id="UP000584867">
    <property type="component" value="Unassembled WGS sequence"/>
</dbReference>
<accession>A0A7W7ZKX3</accession>
<evidence type="ECO:0000313" key="2">
    <source>
        <dbReference type="Proteomes" id="UP000584867"/>
    </source>
</evidence>
<dbReference type="RefSeq" id="WP_184252340.1">
    <property type="nucleotide sequence ID" value="NZ_JACHIO010000001.1"/>
</dbReference>
<dbReference type="AlphaFoldDB" id="A0A7W7ZKX3"/>
<proteinExistence type="predicted"/>
<dbReference type="Gene3D" id="3.90.226.10">
    <property type="entry name" value="2-enoyl-CoA Hydratase, Chain A, domain 1"/>
    <property type="match status" value="1"/>
</dbReference>
<reference evidence="1 2" key="1">
    <citation type="submission" date="2020-08" db="EMBL/GenBank/DDBJ databases">
        <title>Genomic Encyclopedia of Type Strains, Phase IV (KMG-V): Genome sequencing to study the core and pangenomes of soil and plant-associated prokaryotes.</title>
        <authorList>
            <person name="Whitman W."/>
        </authorList>
    </citation>
    <scope>NUCLEOTIDE SEQUENCE [LARGE SCALE GENOMIC DNA]</scope>
    <source>
        <strain evidence="1 2">X5P3</strain>
    </source>
</reference>
<protein>
    <submittedName>
        <fullName evidence="1">Biotin-independent malonate decarboxylase gamma subunit</fullName>
    </submittedName>
</protein>
<dbReference type="EMBL" id="JACHIO010000001">
    <property type="protein sequence ID" value="MBB5061792.1"/>
    <property type="molecule type" value="Genomic_DNA"/>
</dbReference>